<dbReference type="STRING" id="1423806.FD15_GL001851"/>
<evidence type="ECO:0000313" key="18">
    <source>
        <dbReference type="Proteomes" id="UP000050961"/>
    </source>
</evidence>
<dbReference type="PIRSF" id="PIRSF003095">
    <property type="entry name" value="Trigger_factor"/>
    <property type="match status" value="1"/>
</dbReference>
<dbReference type="GO" id="GO:0044183">
    <property type="term" value="F:protein folding chaperone"/>
    <property type="evidence" value="ECO:0007669"/>
    <property type="project" value="TreeGrafter"/>
</dbReference>
<evidence type="ECO:0000256" key="15">
    <source>
        <dbReference type="SAM" id="Coils"/>
    </source>
</evidence>
<dbReference type="EMBL" id="AYZF01000017">
    <property type="protein sequence ID" value="KRN05302.1"/>
    <property type="molecule type" value="Genomic_DNA"/>
</dbReference>
<comment type="caution">
    <text evidence="17">The sequence shown here is derived from an EMBL/GenBank/DDBJ whole genome shotgun (WGS) entry which is preliminary data.</text>
</comment>
<evidence type="ECO:0000256" key="10">
    <source>
        <dbReference type="ARBA" id="ARBA00024849"/>
    </source>
</evidence>
<dbReference type="RefSeq" id="WP_056967424.1">
    <property type="nucleotide sequence ID" value="NZ_AYZF01000017.1"/>
</dbReference>
<dbReference type="AlphaFoldDB" id="A0A0R2DNW0"/>
<protein>
    <recommendedName>
        <fullName evidence="4 12">Trigger factor</fullName>
        <shortName evidence="12">TF</shortName>
        <ecNumber evidence="3 12">5.2.1.8</ecNumber>
    </recommendedName>
    <alternativeName>
        <fullName evidence="11 12">PPIase</fullName>
    </alternativeName>
</protein>
<dbReference type="EC" id="5.2.1.8" evidence="3 12"/>
<comment type="catalytic activity">
    <reaction evidence="1 12 13">
        <text>[protein]-peptidylproline (omega=180) = [protein]-peptidylproline (omega=0)</text>
        <dbReference type="Rhea" id="RHEA:16237"/>
        <dbReference type="Rhea" id="RHEA-COMP:10747"/>
        <dbReference type="Rhea" id="RHEA-COMP:10748"/>
        <dbReference type="ChEBI" id="CHEBI:83833"/>
        <dbReference type="ChEBI" id="CHEBI:83834"/>
        <dbReference type="EC" id="5.2.1.8"/>
    </reaction>
</comment>
<dbReference type="Pfam" id="PF05698">
    <property type="entry name" value="Trigger_C"/>
    <property type="match status" value="1"/>
</dbReference>
<sequence>MSTKWEKQGANTGKLTFEITPDKVKEGLDAAFKRVKKNLNVPGFRKGKVPRQIFNRMYGEESLYQDALNILLPEAYSAAVQEEKIKPVDQPKVDVESLEKGKNWVLVAEVTVEPEVELGEYKNLEVTPHPTRVLVADIEAELEKRRQQQAELVLKEDEPAKKGDTVIIDFEGKIDGDPFEGGKAENHSLELGSNSFIPGFEDQLIGHKADDEVAVKVTFPDDYQAEELRGKEAIFDVTIHEVKEKQLPELDDDFAKDIDEEVDTLEELKAKIKDELKEKKVAEAKAAIQDEAIDLAVENAKIGEIPEAMLEDDIHRQIDQYLAGMQQQGINAETYYKLTGTTEADLHKQFEKDAEKRVKTNLVLEAIVASEDVDVTDDDIDAEIKKLADQYNMEPDAVRSALSNDMLKHDIAIRKVVDEIADSAKQTREKKTTEKEKK</sequence>
<evidence type="ECO:0000256" key="13">
    <source>
        <dbReference type="PROSITE-ProRule" id="PRU00277"/>
    </source>
</evidence>
<evidence type="ECO:0000256" key="4">
    <source>
        <dbReference type="ARBA" id="ARBA00016902"/>
    </source>
</evidence>
<dbReference type="GO" id="GO:0003755">
    <property type="term" value="F:peptidyl-prolyl cis-trans isomerase activity"/>
    <property type="evidence" value="ECO:0007669"/>
    <property type="project" value="UniProtKB-UniRule"/>
</dbReference>
<keyword evidence="6 12" id="KW-0697">Rotamase</keyword>
<feature type="coiled-coil region" evidence="15">
    <location>
        <begin position="255"/>
        <end position="285"/>
    </location>
</feature>
<keyword evidence="5 12" id="KW-0132">Cell division</keyword>
<dbReference type="GO" id="GO:0043022">
    <property type="term" value="F:ribosome binding"/>
    <property type="evidence" value="ECO:0007669"/>
    <property type="project" value="TreeGrafter"/>
</dbReference>
<name>A0A0R2DNW0_9LACO</name>
<keyword evidence="7 12" id="KW-0143">Chaperone</keyword>
<dbReference type="Gene3D" id="1.10.3120.10">
    <property type="entry name" value="Trigger factor, C-terminal domain"/>
    <property type="match status" value="1"/>
</dbReference>
<dbReference type="SUPFAM" id="SSF109998">
    <property type="entry name" value="Triger factor/SurA peptide-binding domain-like"/>
    <property type="match status" value="1"/>
</dbReference>
<dbReference type="InterPro" id="IPR005215">
    <property type="entry name" value="Trig_fac"/>
</dbReference>
<dbReference type="InterPro" id="IPR008880">
    <property type="entry name" value="Trigger_fac_C"/>
</dbReference>
<dbReference type="SUPFAM" id="SSF102735">
    <property type="entry name" value="Trigger factor ribosome-binding domain"/>
    <property type="match status" value="1"/>
</dbReference>
<comment type="subcellular location">
    <subcellularLocation>
        <location evidence="12">Cytoplasm</location>
    </subcellularLocation>
    <text evidence="12">About half TF is bound to the ribosome near the polypeptide exit tunnel while the other half is free in the cytoplasm.</text>
</comment>
<evidence type="ECO:0000256" key="12">
    <source>
        <dbReference type="HAMAP-Rule" id="MF_00303"/>
    </source>
</evidence>
<comment type="similarity">
    <text evidence="2 12 14">Belongs to the FKBP-type PPIase family. Tig subfamily.</text>
</comment>
<reference evidence="17 18" key="1">
    <citation type="journal article" date="2015" name="Genome Announc.">
        <title>Expanding the biotechnology potential of lactobacilli through comparative genomics of 213 strains and associated genera.</title>
        <authorList>
            <person name="Sun Z."/>
            <person name="Harris H.M."/>
            <person name="McCann A."/>
            <person name="Guo C."/>
            <person name="Argimon S."/>
            <person name="Zhang W."/>
            <person name="Yang X."/>
            <person name="Jeffery I.B."/>
            <person name="Cooney J.C."/>
            <person name="Kagawa T.F."/>
            <person name="Liu W."/>
            <person name="Song Y."/>
            <person name="Salvetti E."/>
            <person name="Wrobel A."/>
            <person name="Rasinkangas P."/>
            <person name="Parkhill J."/>
            <person name="Rea M.C."/>
            <person name="O'Sullivan O."/>
            <person name="Ritari J."/>
            <person name="Douillard F.P."/>
            <person name="Paul Ross R."/>
            <person name="Yang R."/>
            <person name="Briner A.E."/>
            <person name="Felis G.E."/>
            <person name="de Vos W.M."/>
            <person name="Barrangou R."/>
            <person name="Klaenhammer T.R."/>
            <person name="Caufield P.W."/>
            <person name="Cui Y."/>
            <person name="Zhang H."/>
            <person name="O'Toole P.W."/>
        </authorList>
    </citation>
    <scope>NUCLEOTIDE SEQUENCE [LARGE SCALE GENOMIC DNA]</scope>
    <source>
        <strain evidence="17 18">DSM 21376</strain>
    </source>
</reference>
<evidence type="ECO:0000256" key="8">
    <source>
        <dbReference type="ARBA" id="ARBA00023235"/>
    </source>
</evidence>
<keyword evidence="9 12" id="KW-0131">Cell cycle</keyword>
<keyword evidence="15" id="KW-0175">Coiled coil</keyword>
<dbReference type="Gene3D" id="3.30.70.1050">
    <property type="entry name" value="Trigger factor ribosome-binding domain"/>
    <property type="match status" value="1"/>
</dbReference>
<dbReference type="InterPro" id="IPR027304">
    <property type="entry name" value="Trigger_fact/SurA_dom_sf"/>
</dbReference>
<evidence type="ECO:0000256" key="5">
    <source>
        <dbReference type="ARBA" id="ARBA00022618"/>
    </source>
</evidence>
<keyword evidence="18" id="KW-1185">Reference proteome</keyword>
<dbReference type="GO" id="GO:0005737">
    <property type="term" value="C:cytoplasm"/>
    <property type="evidence" value="ECO:0007669"/>
    <property type="project" value="UniProtKB-SubCell"/>
</dbReference>
<evidence type="ECO:0000256" key="6">
    <source>
        <dbReference type="ARBA" id="ARBA00023110"/>
    </source>
</evidence>
<evidence type="ECO:0000256" key="11">
    <source>
        <dbReference type="ARBA" id="ARBA00029986"/>
    </source>
</evidence>
<dbReference type="InterPro" id="IPR001179">
    <property type="entry name" value="PPIase_FKBP_dom"/>
</dbReference>
<dbReference type="Pfam" id="PF00254">
    <property type="entry name" value="FKBP_C"/>
    <property type="match status" value="1"/>
</dbReference>
<accession>A0A0R2DNW0</accession>
<dbReference type="PANTHER" id="PTHR30560:SF3">
    <property type="entry name" value="TRIGGER FACTOR-LIKE PROTEIN TIG, CHLOROPLASTIC"/>
    <property type="match status" value="1"/>
</dbReference>
<feature type="domain" description="PPIase FKBP-type" evidence="16">
    <location>
        <begin position="163"/>
        <end position="248"/>
    </location>
</feature>
<dbReference type="GO" id="GO:0051301">
    <property type="term" value="P:cell division"/>
    <property type="evidence" value="ECO:0007669"/>
    <property type="project" value="UniProtKB-KW"/>
</dbReference>
<evidence type="ECO:0000256" key="1">
    <source>
        <dbReference type="ARBA" id="ARBA00000971"/>
    </source>
</evidence>
<comment type="function">
    <text evidence="10 12">Involved in protein export. Acts as a chaperone by maintaining the newly synthesized protein in an open conformation. Functions as a peptidyl-prolyl cis-trans isomerase.</text>
</comment>
<dbReference type="GO" id="GO:0015031">
    <property type="term" value="P:protein transport"/>
    <property type="evidence" value="ECO:0007669"/>
    <property type="project" value="UniProtKB-UniRule"/>
</dbReference>
<dbReference type="FunFam" id="3.10.50.40:FF:000001">
    <property type="entry name" value="Trigger factor"/>
    <property type="match status" value="1"/>
</dbReference>
<evidence type="ECO:0000256" key="2">
    <source>
        <dbReference type="ARBA" id="ARBA00005464"/>
    </source>
</evidence>
<dbReference type="NCBIfam" id="TIGR00115">
    <property type="entry name" value="tig"/>
    <property type="match status" value="1"/>
</dbReference>
<dbReference type="GO" id="GO:0043335">
    <property type="term" value="P:protein unfolding"/>
    <property type="evidence" value="ECO:0007669"/>
    <property type="project" value="TreeGrafter"/>
</dbReference>
<dbReference type="InterPro" id="IPR036611">
    <property type="entry name" value="Trigger_fac_ribosome-bd_sf"/>
</dbReference>
<evidence type="ECO:0000256" key="9">
    <source>
        <dbReference type="ARBA" id="ARBA00023306"/>
    </source>
</evidence>
<dbReference type="PROSITE" id="PS50059">
    <property type="entry name" value="FKBP_PPIASE"/>
    <property type="match status" value="1"/>
</dbReference>
<evidence type="ECO:0000256" key="3">
    <source>
        <dbReference type="ARBA" id="ARBA00013194"/>
    </source>
</evidence>
<dbReference type="Pfam" id="PF05697">
    <property type="entry name" value="Trigger_N"/>
    <property type="match status" value="1"/>
</dbReference>
<dbReference type="Proteomes" id="UP000050961">
    <property type="component" value="Unassembled WGS sequence"/>
</dbReference>
<dbReference type="GO" id="GO:0051083">
    <property type="term" value="P:'de novo' cotranslational protein folding"/>
    <property type="evidence" value="ECO:0007669"/>
    <property type="project" value="TreeGrafter"/>
</dbReference>
<dbReference type="InterPro" id="IPR046357">
    <property type="entry name" value="PPIase_dom_sf"/>
</dbReference>
<organism evidence="17 18">
    <name type="scientific">Liquorilactobacillus sucicola DSM 21376 = JCM 15457</name>
    <dbReference type="NCBI Taxonomy" id="1423806"/>
    <lineage>
        <taxon>Bacteria</taxon>
        <taxon>Bacillati</taxon>
        <taxon>Bacillota</taxon>
        <taxon>Bacilli</taxon>
        <taxon>Lactobacillales</taxon>
        <taxon>Lactobacillaceae</taxon>
        <taxon>Liquorilactobacillus</taxon>
    </lineage>
</organism>
<dbReference type="InterPro" id="IPR008881">
    <property type="entry name" value="Trigger_fac_ribosome-bd_bac"/>
</dbReference>
<dbReference type="Gene3D" id="3.10.50.40">
    <property type="match status" value="1"/>
</dbReference>
<proteinExistence type="inferred from homology"/>
<dbReference type="SUPFAM" id="SSF54534">
    <property type="entry name" value="FKBP-like"/>
    <property type="match status" value="1"/>
</dbReference>
<dbReference type="HAMAP" id="MF_00303">
    <property type="entry name" value="Trigger_factor_Tig"/>
    <property type="match status" value="1"/>
</dbReference>
<dbReference type="InterPro" id="IPR037041">
    <property type="entry name" value="Trigger_fac_C_sf"/>
</dbReference>
<gene>
    <name evidence="12" type="primary">tig</name>
    <name evidence="17" type="ORF">FD15_GL001851</name>
</gene>
<dbReference type="eggNOG" id="COG0544">
    <property type="taxonomic scope" value="Bacteria"/>
</dbReference>
<keyword evidence="8 12" id="KW-0413">Isomerase</keyword>
<comment type="domain">
    <text evidence="12">Consists of 3 domains; the N-terminus binds the ribosome, the middle domain has PPIase activity, while the C-terminus has intrinsic chaperone activity on its own.</text>
</comment>
<evidence type="ECO:0000256" key="7">
    <source>
        <dbReference type="ARBA" id="ARBA00023186"/>
    </source>
</evidence>
<evidence type="ECO:0000313" key="17">
    <source>
        <dbReference type="EMBL" id="KRN05302.1"/>
    </source>
</evidence>
<evidence type="ECO:0000259" key="16">
    <source>
        <dbReference type="PROSITE" id="PS50059"/>
    </source>
</evidence>
<dbReference type="PATRIC" id="fig|1423806.3.peg.1884"/>
<dbReference type="PANTHER" id="PTHR30560">
    <property type="entry name" value="TRIGGER FACTOR CHAPERONE AND PEPTIDYL-PROLYL CIS/TRANS ISOMERASE"/>
    <property type="match status" value="1"/>
</dbReference>
<keyword evidence="12" id="KW-0963">Cytoplasm</keyword>
<evidence type="ECO:0000256" key="14">
    <source>
        <dbReference type="RuleBase" id="RU003914"/>
    </source>
</evidence>